<name>C3YQJ6_BRAFL</name>
<reference evidence="1" key="1">
    <citation type="journal article" date="2008" name="Nature">
        <title>The amphioxus genome and the evolution of the chordate karyotype.</title>
        <authorList>
            <consortium name="US DOE Joint Genome Institute (JGI-PGF)"/>
            <person name="Putnam N.H."/>
            <person name="Butts T."/>
            <person name="Ferrier D.E.K."/>
            <person name="Furlong R.F."/>
            <person name="Hellsten U."/>
            <person name="Kawashima T."/>
            <person name="Robinson-Rechavi M."/>
            <person name="Shoguchi E."/>
            <person name="Terry A."/>
            <person name="Yu J.-K."/>
            <person name="Benito-Gutierrez E.L."/>
            <person name="Dubchak I."/>
            <person name="Garcia-Fernandez J."/>
            <person name="Gibson-Brown J.J."/>
            <person name="Grigoriev I.V."/>
            <person name="Horton A.C."/>
            <person name="de Jong P.J."/>
            <person name="Jurka J."/>
            <person name="Kapitonov V.V."/>
            <person name="Kohara Y."/>
            <person name="Kuroki Y."/>
            <person name="Lindquist E."/>
            <person name="Lucas S."/>
            <person name="Osoegawa K."/>
            <person name="Pennacchio L.A."/>
            <person name="Salamov A.A."/>
            <person name="Satou Y."/>
            <person name="Sauka-Spengler T."/>
            <person name="Schmutz J."/>
            <person name="Shin-I T."/>
            <person name="Toyoda A."/>
            <person name="Bronner-Fraser M."/>
            <person name="Fujiyama A."/>
            <person name="Holland L.Z."/>
            <person name="Holland P.W.H."/>
            <person name="Satoh N."/>
            <person name="Rokhsar D.S."/>
        </authorList>
    </citation>
    <scope>NUCLEOTIDE SEQUENCE [LARGE SCALE GENOMIC DNA]</scope>
    <source>
        <strain evidence="1">S238N-H82</strain>
        <tissue evidence="1">Testes</tissue>
    </source>
</reference>
<sequence>MAAPSIYNGAFGAFKYNYSRHGASGAPDKTVWVTRAYDPNDLRSKSVPSMPVPRHKPLQLDRLPGAPPYWVQPSEVSLRKVTRATEETAPYVSTTSTRCEEWSTLRQMLPSRGRPLRNGPPDWGTAMADPPNMTSSQQRRFPIINSSMTRQKTRIFAAQVCLSGCTAAVRPADRLWIA</sequence>
<protein>
    <submittedName>
        <fullName evidence="1">Uncharacterized protein</fullName>
    </submittedName>
</protein>
<proteinExistence type="predicted"/>
<dbReference type="InParanoid" id="C3YQJ6"/>
<dbReference type="AlphaFoldDB" id="C3YQJ6"/>
<dbReference type="eggNOG" id="ENOG502S4IT">
    <property type="taxonomic scope" value="Eukaryota"/>
</dbReference>
<accession>C3YQJ6</accession>
<gene>
    <name evidence="1" type="ORF">BRAFLDRAFT_123236</name>
</gene>
<evidence type="ECO:0000313" key="1">
    <source>
        <dbReference type="EMBL" id="EEN57352.1"/>
    </source>
</evidence>
<dbReference type="EMBL" id="GG666543">
    <property type="protein sequence ID" value="EEN57352.1"/>
    <property type="molecule type" value="Genomic_DNA"/>
</dbReference>
<organism>
    <name type="scientific">Branchiostoma floridae</name>
    <name type="common">Florida lancelet</name>
    <name type="synonym">Amphioxus</name>
    <dbReference type="NCBI Taxonomy" id="7739"/>
    <lineage>
        <taxon>Eukaryota</taxon>
        <taxon>Metazoa</taxon>
        <taxon>Chordata</taxon>
        <taxon>Cephalochordata</taxon>
        <taxon>Leptocardii</taxon>
        <taxon>Amphioxiformes</taxon>
        <taxon>Branchiostomatidae</taxon>
        <taxon>Branchiostoma</taxon>
    </lineage>
</organism>